<keyword evidence="1" id="KW-0732">Signal</keyword>
<feature type="signal peptide" evidence="1">
    <location>
        <begin position="1"/>
        <end position="20"/>
    </location>
</feature>
<name>A0A182NVW8_9DIPT</name>
<evidence type="ECO:0000313" key="2">
    <source>
        <dbReference type="EnsemblMetazoa" id="ADIR014060-PA"/>
    </source>
</evidence>
<dbReference type="Proteomes" id="UP000075884">
    <property type="component" value="Unassembled WGS sequence"/>
</dbReference>
<organism evidence="2 3">
    <name type="scientific">Anopheles dirus</name>
    <dbReference type="NCBI Taxonomy" id="7168"/>
    <lineage>
        <taxon>Eukaryota</taxon>
        <taxon>Metazoa</taxon>
        <taxon>Ecdysozoa</taxon>
        <taxon>Arthropoda</taxon>
        <taxon>Hexapoda</taxon>
        <taxon>Insecta</taxon>
        <taxon>Pterygota</taxon>
        <taxon>Neoptera</taxon>
        <taxon>Endopterygota</taxon>
        <taxon>Diptera</taxon>
        <taxon>Nematocera</taxon>
        <taxon>Culicoidea</taxon>
        <taxon>Culicidae</taxon>
        <taxon>Anophelinae</taxon>
        <taxon>Anopheles</taxon>
    </lineage>
</organism>
<evidence type="ECO:0000313" key="3">
    <source>
        <dbReference type="Proteomes" id="UP000075884"/>
    </source>
</evidence>
<sequence>MKCVVVVLLVLLAMCSVHECITVLLPPPNYCPRGMQRDHKGICRRILDWSDSDAISA</sequence>
<protein>
    <submittedName>
        <fullName evidence="2">Uncharacterized protein</fullName>
    </submittedName>
</protein>
<feature type="chain" id="PRO_5008130473" evidence="1">
    <location>
        <begin position="21"/>
        <end position="57"/>
    </location>
</feature>
<proteinExistence type="predicted"/>
<reference evidence="2" key="2">
    <citation type="submission" date="2020-05" db="UniProtKB">
        <authorList>
            <consortium name="EnsemblMetazoa"/>
        </authorList>
    </citation>
    <scope>IDENTIFICATION</scope>
    <source>
        <strain evidence="2">WRAIR2</strain>
    </source>
</reference>
<evidence type="ECO:0000256" key="1">
    <source>
        <dbReference type="SAM" id="SignalP"/>
    </source>
</evidence>
<reference evidence="3" key="1">
    <citation type="submission" date="2013-03" db="EMBL/GenBank/DDBJ databases">
        <title>The Genome Sequence of Anopheles dirus WRAIR2.</title>
        <authorList>
            <consortium name="The Broad Institute Genomics Platform"/>
            <person name="Neafsey D.E."/>
            <person name="Walton C."/>
            <person name="Walker B."/>
            <person name="Young S.K."/>
            <person name="Zeng Q."/>
            <person name="Gargeya S."/>
            <person name="Fitzgerald M."/>
            <person name="Haas B."/>
            <person name="Abouelleil A."/>
            <person name="Allen A.W."/>
            <person name="Alvarado L."/>
            <person name="Arachchi H.M."/>
            <person name="Berlin A.M."/>
            <person name="Chapman S.B."/>
            <person name="Gainer-Dewar J."/>
            <person name="Goldberg J."/>
            <person name="Griggs A."/>
            <person name="Gujja S."/>
            <person name="Hansen M."/>
            <person name="Howarth C."/>
            <person name="Imamovic A."/>
            <person name="Ireland A."/>
            <person name="Larimer J."/>
            <person name="McCowan C."/>
            <person name="Murphy C."/>
            <person name="Pearson M."/>
            <person name="Poon T.W."/>
            <person name="Priest M."/>
            <person name="Roberts A."/>
            <person name="Saif S."/>
            <person name="Shea T."/>
            <person name="Sisk P."/>
            <person name="Sykes S."/>
            <person name="Wortman J."/>
            <person name="Nusbaum C."/>
            <person name="Birren B."/>
        </authorList>
    </citation>
    <scope>NUCLEOTIDE SEQUENCE [LARGE SCALE GENOMIC DNA]</scope>
    <source>
        <strain evidence="3">WRAIR2</strain>
    </source>
</reference>
<accession>A0A182NVW8</accession>
<dbReference type="VEuPathDB" id="VectorBase:ADIR014060"/>
<dbReference type="EnsemblMetazoa" id="ADIR014060-RA">
    <property type="protein sequence ID" value="ADIR014060-PA"/>
    <property type="gene ID" value="ADIR014060"/>
</dbReference>
<keyword evidence="3" id="KW-1185">Reference proteome</keyword>
<dbReference type="AlphaFoldDB" id="A0A182NVW8"/>